<dbReference type="FunFam" id="3.40.50.300:FF:000205">
    <property type="entry name" value="ABC transporter B family member 4"/>
    <property type="match status" value="2"/>
</dbReference>
<feature type="transmembrane region" description="Helical" evidence="10">
    <location>
        <begin position="910"/>
        <end position="931"/>
    </location>
</feature>
<dbReference type="InterPro" id="IPR027417">
    <property type="entry name" value="P-loop_NTPase"/>
</dbReference>
<dbReference type="GO" id="GO:0005743">
    <property type="term" value="C:mitochondrial inner membrane"/>
    <property type="evidence" value="ECO:0007669"/>
    <property type="project" value="TreeGrafter"/>
</dbReference>
<evidence type="ECO:0000256" key="2">
    <source>
        <dbReference type="ARBA" id="ARBA00007577"/>
    </source>
</evidence>
<comment type="subcellular location">
    <subcellularLocation>
        <location evidence="1">Membrane</location>
        <topology evidence="1">Multi-pass membrane protein</topology>
    </subcellularLocation>
</comment>
<keyword evidence="6" id="KW-0067">ATP-binding</keyword>
<comment type="caution">
    <text evidence="13">The sequence shown here is derived from an EMBL/GenBank/DDBJ whole genome shotgun (WGS) entry which is preliminary data.</text>
</comment>
<dbReference type="InterPro" id="IPR017871">
    <property type="entry name" value="ABC_transporter-like_CS"/>
</dbReference>
<feature type="region of interest" description="Disordered" evidence="9">
    <location>
        <begin position="706"/>
        <end position="731"/>
    </location>
</feature>
<keyword evidence="7 10" id="KW-1133">Transmembrane helix</keyword>
<feature type="transmembrane region" description="Helical" evidence="10">
    <location>
        <begin position="161"/>
        <end position="185"/>
    </location>
</feature>
<evidence type="ECO:0000256" key="7">
    <source>
        <dbReference type="ARBA" id="ARBA00022989"/>
    </source>
</evidence>
<feature type="transmembrane region" description="Helical" evidence="10">
    <location>
        <begin position="990"/>
        <end position="1015"/>
    </location>
</feature>
<evidence type="ECO:0000256" key="3">
    <source>
        <dbReference type="ARBA" id="ARBA00022448"/>
    </source>
</evidence>
<dbReference type="SUPFAM" id="SSF52540">
    <property type="entry name" value="P-loop containing nucleoside triphosphate hydrolases"/>
    <property type="match status" value="2"/>
</dbReference>
<dbReference type="Pfam" id="PF00005">
    <property type="entry name" value="ABC_tran"/>
    <property type="match status" value="2"/>
</dbReference>
<dbReference type="InterPro" id="IPR036640">
    <property type="entry name" value="ABC1_TM_sf"/>
</dbReference>
<feature type="domain" description="ABC transporter" evidence="11">
    <location>
        <begin position="1086"/>
        <end position="1325"/>
    </location>
</feature>
<feature type="transmembrane region" description="Helical" evidence="10">
    <location>
        <begin position="239"/>
        <end position="256"/>
    </location>
</feature>
<evidence type="ECO:0000313" key="13">
    <source>
        <dbReference type="EMBL" id="CAF0894843.1"/>
    </source>
</evidence>
<dbReference type="GO" id="GO:0015421">
    <property type="term" value="F:ABC-type oligopeptide transporter activity"/>
    <property type="evidence" value="ECO:0007669"/>
    <property type="project" value="TreeGrafter"/>
</dbReference>
<keyword evidence="5" id="KW-0547">Nucleotide-binding</keyword>
<evidence type="ECO:0000256" key="9">
    <source>
        <dbReference type="SAM" id="MobiDB-lite"/>
    </source>
</evidence>
<feature type="transmembrane region" description="Helical" evidence="10">
    <location>
        <begin position="343"/>
        <end position="367"/>
    </location>
</feature>
<feature type="transmembrane region" description="Helical" evidence="10">
    <location>
        <begin position="886"/>
        <end position="904"/>
    </location>
</feature>
<gene>
    <name evidence="13" type="ORF">OXX778_LOCUS11099</name>
</gene>
<feature type="domain" description="ABC transporter" evidence="11">
    <location>
        <begin position="441"/>
        <end position="677"/>
    </location>
</feature>
<dbReference type="CDD" id="cd03249">
    <property type="entry name" value="ABC_MTABC3_MDL1_MDL2"/>
    <property type="match status" value="2"/>
</dbReference>
<feature type="transmembrane region" description="Helical" evidence="10">
    <location>
        <begin position="760"/>
        <end position="784"/>
    </location>
</feature>
<feature type="transmembrane region" description="Helical" evidence="10">
    <location>
        <begin position="262"/>
        <end position="281"/>
    </location>
</feature>
<organism evidence="13 14">
    <name type="scientific">Brachionus calyciflorus</name>
    <dbReference type="NCBI Taxonomy" id="104777"/>
    <lineage>
        <taxon>Eukaryota</taxon>
        <taxon>Metazoa</taxon>
        <taxon>Spiralia</taxon>
        <taxon>Gnathifera</taxon>
        <taxon>Rotifera</taxon>
        <taxon>Eurotatoria</taxon>
        <taxon>Monogononta</taxon>
        <taxon>Pseudotrocha</taxon>
        <taxon>Ploima</taxon>
        <taxon>Brachionidae</taxon>
        <taxon>Brachionus</taxon>
    </lineage>
</organism>
<keyword evidence="3" id="KW-0813">Transport</keyword>
<dbReference type="EMBL" id="CAJNOC010001839">
    <property type="protein sequence ID" value="CAF0894843.1"/>
    <property type="molecule type" value="Genomic_DNA"/>
</dbReference>
<sequence length="1330" mass="149421">MKFGLSPETKGSVKSNSFKLNSPIFFNIDLNDEKQNTYSSNSNTNVYEPKGSKSKIEIEQKENKKKPKKVKDQAVSIRTLFKFATWFDYILIIIGSISAAGGAVIYPIIFLLYGRIVNVFVDNNQNSLSNSTFTLTTSAPIKCLSLNSDNESNDSRIQNTINLYVACGFISVAVNYLAHVCWNTAGEKQIKKMREALYKTIIRQDMSFFDKNSSGDLNSILTNNIETVKFGIGFKFSDFIHLLCRGIACIIFAMVQAWKFSIVFIAMIPFMIFSAALMVLFTRKYTIEEFKAYGRAGSIAQEALSSIRTVLSLGLQKNILKNYNSNLGKAEGMAQKKGLISGFFLGLSDFLIDILFGVGVYWGVYLARYECDKFLPGNIIQSFLCIFIATFSIGQALPFFKDLAEARGAAKKIMDIIDTKSAIDVFDQTKGIKLDDLKGDIEFDNVVFSYPQRKEFTILKGLSFKIPAGKTVALVGSSGGGKSTVVSLLQRFYLPSSGQIKIDGHKIEDLDLNWLRSQTALVSQEPILFTNSIKENIRLGRLDASDEEIEQTAKNANAHDFIISTTQKYETQVGERGTQLSGGQKQRIAIARGLIRNPKILLLDEATSALDYESEKIVQDALDKAKVGRTTIIIAHRLSTIRNADIIVYVSNGILVEQGTHEELMAKRGDYFKLVQAQTKKHHHHHKNIDGNENLENEMEKIDDLTVLSNSSESDTEETSEKTKRTLEKNHLSQEIKKENKKIRPFYYEYRLFKLHAPDLLWIFFGTIFQAISAIIQPATTLVFSEIFTIFTISDPEEQRNESLKFMGILFGFGVVAIVSNIIQSYSFSLSGSRLTQRIRSLMFESMLRQEVGFYDLDENRSSLLASQLSSSAGYVKGKSSDKLKIYVQGIAGFGFSIIYSFALSWQLTLVMLIFVPITFISGVIVGRSGVSQKVKGRYVNEEAGRIIIETVENIKTIISLGREEYFIDQYNYVYGKKFRKNLILLHVQAIFYSLSNSIVFFIQTSAFSFGYYLIKTENLKVSSVFIIFPMITFSSLLLARSYSLLPDQNLASSATKTAFKIIDRKSKIDNFSEDGLKPERVVGDIKFENVHFRYPNRPNIKILNGFNFEVKNGTTNALVGPSGCGKSTTISLLLRFYDVEDGIVYLDGVDIRKLNIQWLRSQIGLVSQEPTLFNASIYENICMGDITREKIDLSEVVNVAIQSNIHFKIDNLPDKYNTQVGFKGGQLSGGEKQRVAITRALIRRPKILLLDEATSALDNQSESIVQDALDKAQKGRSCIVIAHRLSTIENSDKITVVKDGVVLEEGNHMTLLQKQNFYFKLQNQAKNTH</sequence>
<dbReference type="Gene3D" id="3.40.50.300">
    <property type="entry name" value="P-loop containing nucleotide triphosphate hydrolases"/>
    <property type="match status" value="2"/>
</dbReference>
<evidence type="ECO:0000256" key="10">
    <source>
        <dbReference type="SAM" id="Phobius"/>
    </source>
</evidence>
<feature type="domain" description="ABC transmembrane type-1" evidence="12">
    <location>
        <begin position="93"/>
        <end position="405"/>
    </location>
</feature>
<dbReference type="InterPro" id="IPR039421">
    <property type="entry name" value="Type_1_exporter"/>
</dbReference>
<dbReference type="PANTHER" id="PTHR43394">
    <property type="entry name" value="ATP-DEPENDENT PERMEASE MDL1, MITOCHONDRIAL"/>
    <property type="match status" value="1"/>
</dbReference>
<feature type="transmembrane region" description="Helical" evidence="10">
    <location>
        <begin position="804"/>
        <end position="823"/>
    </location>
</feature>
<keyword evidence="8 10" id="KW-0472">Membrane</keyword>
<evidence type="ECO:0000256" key="8">
    <source>
        <dbReference type="ARBA" id="ARBA00023136"/>
    </source>
</evidence>
<feature type="transmembrane region" description="Helical" evidence="10">
    <location>
        <begin position="1021"/>
        <end position="1040"/>
    </location>
</feature>
<dbReference type="PROSITE" id="PS50893">
    <property type="entry name" value="ABC_TRANSPORTER_2"/>
    <property type="match status" value="2"/>
</dbReference>
<keyword evidence="4 10" id="KW-0812">Transmembrane</keyword>
<dbReference type="CDD" id="cd18578">
    <property type="entry name" value="ABC_6TM_Pgp_ABCB1_D2_like"/>
    <property type="match status" value="1"/>
</dbReference>
<dbReference type="Pfam" id="PF00664">
    <property type="entry name" value="ABC_membrane"/>
    <property type="match status" value="2"/>
</dbReference>
<dbReference type="InterPro" id="IPR003439">
    <property type="entry name" value="ABC_transporter-like_ATP-bd"/>
</dbReference>
<dbReference type="InterPro" id="IPR003593">
    <property type="entry name" value="AAA+_ATPase"/>
</dbReference>
<dbReference type="PROSITE" id="PS00211">
    <property type="entry name" value="ABC_TRANSPORTER_1"/>
    <property type="match status" value="1"/>
</dbReference>
<comment type="similarity">
    <text evidence="2">Belongs to the ABC transporter superfamily. ABCB family. Multidrug resistance exporter (TC 3.A.1.201) subfamily.</text>
</comment>
<dbReference type="OrthoDB" id="6500128at2759"/>
<feature type="domain" description="ABC transmembrane type-1" evidence="12">
    <location>
        <begin position="764"/>
        <end position="1029"/>
    </location>
</feature>
<feature type="compositionally biased region" description="Basic and acidic residues" evidence="9">
    <location>
        <begin position="719"/>
        <end position="731"/>
    </location>
</feature>
<dbReference type="Proteomes" id="UP000663879">
    <property type="component" value="Unassembled WGS sequence"/>
</dbReference>
<feature type="transmembrane region" description="Helical" evidence="10">
    <location>
        <begin position="379"/>
        <end position="400"/>
    </location>
</feature>
<dbReference type="PROSITE" id="PS50929">
    <property type="entry name" value="ABC_TM1F"/>
    <property type="match status" value="2"/>
</dbReference>
<dbReference type="GO" id="GO:0016887">
    <property type="term" value="F:ATP hydrolysis activity"/>
    <property type="evidence" value="ECO:0007669"/>
    <property type="project" value="InterPro"/>
</dbReference>
<dbReference type="GO" id="GO:0005524">
    <property type="term" value="F:ATP binding"/>
    <property type="evidence" value="ECO:0007669"/>
    <property type="project" value="UniProtKB-KW"/>
</dbReference>
<reference evidence="13" key="1">
    <citation type="submission" date="2021-02" db="EMBL/GenBank/DDBJ databases">
        <authorList>
            <person name="Nowell W R."/>
        </authorList>
    </citation>
    <scope>NUCLEOTIDE SEQUENCE</scope>
    <source>
        <strain evidence="13">Ploen Becks lab</strain>
    </source>
</reference>
<dbReference type="Gene3D" id="1.20.1560.10">
    <property type="entry name" value="ABC transporter type 1, transmembrane domain"/>
    <property type="match status" value="2"/>
</dbReference>
<dbReference type="InterPro" id="IPR011527">
    <property type="entry name" value="ABC1_TM_dom"/>
</dbReference>
<evidence type="ECO:0000259" key="11">
    <source>
        <dbReference type="PROSITE" id="PS50893"/>
    </source>
</evidence>
<dbReference type="PANTHER" id="PTHR43394:SF27">
    <property type="entry name" value="ATP-DEPENDENT TRANSLOCASE ABCB1-LIKE"/>
    <property type="match status" value="1"/>
</dbReference>
<evidence type="ECO:0000256" key="5">
    <source>
        <dbReference type="ARBA" id="ARBA00022741"/>
    </source>
</evidence>
<keyword evidence="14" id="KW-1185">Reference proteome</keyword>
<evidence type="ECO:0000256" key="4">
    <source>
        <dbReference type="ARBA" id="ARBA00022692"/>
    </source>
</evidence>
<proteinExistence type="inferred from homology"/>
<name>A0A813Z9K3_9BILA</name>
<evidence type="ECO:0000256" key="6">
    <source>
        <dbReference type="ARBA" id="ARBA00022840"/>
    </source>
</evidence>
<feature type="transmembrane region" description="Helical" evidence="10">
    <location>
        <begin position="86"/>
        <end position="113"/>
    </location>
</feature>
<accession>A0A813Z9K3</accession>
<evidence type="ECO:0000313" key="14">
    <source>
        <dbReference type="Proteomes" id="UP000663879"/>
    </source>
</evidence>
<dbReference type="SMART" id="SM00382">
    <property type="entry name" value="AAA"/>
    <property type="match status" value="2"/>
</dbReference>
<evidence type="ECO:0000259" key="12">
    <source>
        <dbReference type="PROSITE" id="PS50929"/>
    </source>
</evidence>
<evidence type="ECO:0000256" key="1">
    <source>
        <dbReference type="ARBA" id="ARBA00004141"/>
    </source>
</evidence>
<dbReference type="GO" id="GO:0090374">
    <property type="term" value="P:oligopeptide export from mitochondrion"/>
    <property type="evidence" value="ECO:0007669"/>
    <property type="project" value="TreeGrafter"/>
</dbReference>
<protein>
    <submittedName>
        <fullName evidence="13">Uncharacterized protein</fullName>
    </submittedName>
</protein>
<dbReference type="SUPFAM" id="SSF90123">
    <property type="entry name" value="ABC transporter transmembrane region"/>
    <property type="match status" value="2"/>
</dbReference>
<dbReference type="CDD" id="cd18577">
    <property type="entry name" value="ABC_6TM_Pgp_ABCB1_D1_like"/>
    <property type="match status" value="1"/>
</dbReference>